<reference evidence="2 3" key="1">
    <citation type="submission" date="2020-11" db="EMBL/GenBank/DDBJ databases">
        <title>genome sequence of strain KACC 18849.</title>
        <authorList>
            <person name="Gao J."/>
            <person name="Zhang X."/>
        </authorList>
    </citation>
    <scope>NUCLEOTIDE SEQUENCE [LARGE SCALE GENOMIC DNA]</scope>
    <source>
        <strain evidence="2 3">KACC 18849</strain>
    </source>
</reference>
<keyword evidence="3" id="KW-1185">Reference proteome</keyword>
<dbReference type="Pfam" id="PF04380">
    <property type="entry name" value="BMFP"/>
    <property type="match status" value="1"/>
</dbReference>
<feature type="compositionally biased region" description="Low complexity" evidence="1">
    <location>
        <begin position="76"/>
        <end position="88"/>
    </location>
</feature>
<evidence type="ECO:0000313" key="3">
    <source>
        <dbReference type="Proteomes" id="UP000639859"/>
    </source>
</evidence>
<comment type="caution">
    <text evidence="2">The sequence shown here is derived from an EMBL/GenBank/DDBJ whole genome shotgun (WGS) entry which is preliminary data.</text>
</comment>
<sequence>MHSQNPFLDEFAKFTQAAMGIAQTAGDEAKTAFRAQADRWAAELDLVRRDDLEVLKAQIVALQAEVAALKAEKAAPEAAAAPKPAAAKTAKKAAPKADESPGKSE</sequence>
<proteinExistence type="predicted"/>
<evidence type="ECO:0000313" key="2">
    <source>
        <dbReference type="EMBL" id="MBI1684588.1"/>
    </source>
</evidence>
<dbReference type="InterPro" id="IPR007475">
    <property type="entry name" value="UbiK"/>
</dbReference>
<accession>A0ABS0SY88</accession>
<dbReference type="Proteomes" id="UP000639859">
    <property type="component" value="Unassembled WGS sequence"/>
</dbReference>
<feature type="compositionally biased region" description="Basic and acidic residues" evidence="1">
    <location>
        <begin position="95"/>
        <end position="105"/>
    </location>
</feature>
<dbReference type="RefSeq" id="WP_198576505.1">
    <property type="nucleotide sequence ID" value="NZ_JADWOX010000008.1"/>
</dbReference>
<evidence type="ECO:0000256" key="1">
    <source>
        <dbReference type="SAM" id="MobiDB-lite"/>
    </source>
</evidence>
<gene>
    <name evidence="2" type="ORF">I4Q42_13025</name>
</gene>
<dbReference type="EMBL" id="JADWOX010000008">
    <property type="protein sequence ID" value="MBI1684588.1"/>
    <property type="molecule type" value="Genomic_DNA"/>
</dbReference>
<organism evidence="2 3">
    <name type="scientific">Caulobacter hibisci</name>
    <dbReference type="NCBI Taxonomy" id="2035993"/>
    <lineage>
        <taxon>Bacteria</taxon>
        <taxon>Pseudomonadati</taxon>
        <taxon>Pseudomonadota</taxon>
        <taxon>Alphaproteobacteria</taxon>
        <taxon>Caulobacterales</taxon>
        <taxon>Caulobacteraceae</taxon>
        <taxon>Caulobacter</taxon>
    </lineage>
</organism>
<feature type="region of interest" description="Disordered" evidence="1">
    <location>
        <begin position="73"/>
        <end position="105"/>
    </location>
</feature>
<name>A0ABS0SY88_9CAUL</name>
<protein>
    <submittedName>
        <fullName evidence="2">Accessory factor UbiK family protein</fullName>
    </submittedName>
</protein>